<proteinExistence type="inferred from homology"/>
<comment type="cofactor">
    <cofactor evidence="1 6">
        <name>FAD</name>
        <dbReference type="ChEBI" id="CHEBI:57692"/>
    </cofactor>
</comment>
<dbReference type="Gene3D" id="1.10.540.10">
    <property type="entry name" value="Acyl-CoA dehydrogenase/oxidase, N-terminal domain"/>
    <property type="match status" value="1"/>
</dbReference>
<comment type="caution">
    <text evidence="10">The sequence shown here is derived from an EMBL/GenBank/DDBJ whole genome shotgun (WGS) entry which is preliminary data.</text>
</comment>
<dbReference type="AlphaFoldDB" id="A0A0R2PY68"/>
<evidence type="ECO:0000256" key="3">
    <source>
        <dbReference type="ARBA" id="ARBA00022630"/>
    </source>
</evidence>
<dbReference type="InterPro" id="IPR046373">
    <property type="entry name" value="Acyl-CoA_Oxase/DH_mid-dom_sf"/>
</dbReference>
<dbReference type="CDD" id="cd00567">
    <property type="entry name" value="ACAD"/>
    <property type="match status" value="1"/>
</dbReference>
<dbReference type="Pfam" id="PF02770">
    <property type="entry name" value="Acyl-CoA_dh_M"/>
    <property type="match status" value="1"/>
</dbReference>
<feature type="domain" description="Acyl-CoA dehydrogenase/oxidase N-terminal" evidence="9">
    <location>
        <begin position="6"/>
        <end position="117"/>
    </location>
</feature>
<evidence type="ECO:0000256" key="1">
    <source>
        <dbReference type="ARBA" id="ARBA00001974"/>
    </source>
</evidence>
<gene>
    <name evidence="10" type="ORF">ABR63_03415</name>
</gene>
<keyword evidence="3 6" id="KW-0285">Flavoprotein</keyword>
<dbReference type="InterPro" id="IPR037069">
    <property type="entry name" value="AcylCoA_DH/ox_N_sf"/>
</dbReference>
<evidence type="ECO:0000313" key="11">
    <source>
        <dbReference type="Proteomes" id="UP000050874"/>
    </source>
</evidence>
<evidence type="ECO:0000256" key="4">
    <source>
        <dbReference type="ARBA" id="ARBA00022827"/>
    </source>
</evidence>
<accession>A0A0R2PY68</accession>
<organism evidence="10 11">
    <name type="scientific">SAR86 cluster bacterium BACL1 MAG-120920-bin57</name>
    <dbReference type="NCBI Taxonomy" id="1655571"/>
    <lineage>
        <taxon>Bacteria</taxon>
        <taxon>Pseudomonadati</taxon>
        <taxon>Pseudomonadota</taxon>
        <taxon>Gammaproteobacteria</taxon>
        <taxon>SAR86 cluster</taxon>
    </lineage>
</organism>
<evidence type="ECO:0000259" key="7">
    <source>
        <dbReference type="Pfam" id="PF00441"/>
    </source>
</evidence>
<dbReference type="InterPro" id="IPR009075">
    <property type="entry name" value="AcylCo_DH/oxidase_C"/>
</dbReference>
<comment type="similarity">
    <text evidence="2 6">Belongs to the acyl-CoA dehydrogenase family.</text>
</comment>
<feature type="domain" description="Acyl-CoA dehydrogenase/oxidase C-terminal" evidence="7">
    <location>
        <begin position="231"/>
        <end position="364"/>
    </location>
</feature>
<dbReference type="SUPFAM" id="SSF47203">
    <property type="entry name" value="Acyl-CoA dehydrogenase C-terminal domain-like"/>
    <property type="match status" value="1"/>
</dbReference>
<evidence type="ECO:0000256" key="2">
    <source>
        <dbReference type="ARBA" id="ARBA00009347"/>
    </source>
</evidence>
<evidence type="ECO:0000313" key="10">
    <source>
        <dbReference type="EMBL" id="KRO41027.1"/>
    </source>
</evidence>
<dbReference type="GO" id="GO:0050660">
    <property type="term" value="F:flavin adenine dinucleotide binding"/>
    <property type="evidence" value="ECO:0007669"/>
    <property type="project" value="InterPro"/>
</dbReference>
<protein>
    <submittedName>
        <fullName evidence="10">Acyl-CoA dehydrogenase</fullName>
    </submittedName>
</protein>
<name>A0A0R2PY68_9GAMM</name>
<evidence type="ECO:0000259" key="9">
    <source>
        <dbReference type="Pfam" id="PF02771"/>
    </source>
</evidence>
<evidence type="ECO:0000256" key="6">
    <source>
        <dbReference type="RuleBase" id="RU362125"/>
    </source>
</evidence>
<dbReference type="InterPro" id="IPR013786">
    <property type="entry name" value="AcylCoA_DH/ox_N"/>
</dbReference>
<dbReference type="InterPro" id="IPR009100">
    <property type="entry name" value="AcylCoA_DH/oxidase_NM_dom_sf"/>
</dbReference>
<keyword evidence="5 6" id="KW-0560">Oxidoreductase</keyword>
<dbReference type="PANTHER" id="PTHR43884">
    <property type="entry name" value="ACYL-COA DEHYDROGENASE"/>
    <property type="match status" value="1"/>
</dbReference>
<reference evidence="11" key="1">
    <citation type="submission" date="2015-10" db="EMBL/GenBank/DDBJ databases">
        <title>Metagenome-Assembled Genomes uncover a global brackish microbiome.</title>
        <authorList>
            <person name="Hugerth L.W."/>
            <person name="Larsson J."/>
            <person name="Alneberg J."/>
            <person name="Lindh M.V."/>
            <person name="Legrand C."/>
            <person name="Pinhassi J."/>
            <person name="Andersson A."/>
        </authorList>
    </citation>
    <scope>NUCLEOTIDE SEQUENCE [LARGE SCALE GENOMIC DNA]</scope>
</reference>
<feature type="domain" description="Acyl-CoA oxidase/dehydrogenase middle" evidence="8">
    <location>
        <begin position="122"/>
        <end position="208"/>
    </location>
</feature>
<keyword evidence="4 6" id="KW-0274">FAD</keyword>
<dbReference type="Gene3D" id="1.20.140.10">
    <property type="entry name" value="Butyryl-CoA Dehydrogenase, subunit A, domain 3"/>
    <property type="match status" value="1"/>
</dbReference>
<evidence type="ECO:0000256" key="5">
    <source>
        <dbReference type="ARBA" id="ARBA00023002"/>
    </source>
</evidence>
<dbReference type="InterPro" id="IPR036250">
    <property type="entry name" value="AcylCo_DH-like_C"/>
</dbReference>
<dbReference type="Proteomes" id="UP000050874">
    <property type="component" value="Unassembled WGS sequence"/>
</dbReference>
<dbReference type="SUPFAM" id="SSF56645">
    <property type="entry name" value="Acyl-CoA dehydrogenase NM domain-like"/>
    <property type="match status" value="1"/>
</dbReference>
<dbReference type="EMBL" id="LIAV01000034">
    <property type="protein sequence ID" value="KRO41027.1"/>
    <property type="molecule type" value="Genomic_DNA"/>
</dbReference>
<sequence length="368" mass="40438">MNLNYSDEQNMLREQVLKFCETNYAFSDREKILESDDGFSHENWKQFAELGWLAVPFSEDNGGFNFGPIELTVMFEEFGKSLVVEPYLSSVVMSGTILENSNYSGKQALLETIIGGEQHVSVAYAEANIGYNFLDCVTALEGQSDDLTLNGSKTIVLNAANAQKFIVLAKHADSLALVLVDKDAVGLAVQNFKTLDGQTCGELTFENVSLAADAIIATGDEAKALFNQMVEVATLCISAEAVGAMTASYQKTVQYTKEREQFAQPISNFQVLQHRMVDMFIETEITKSLLIKATLQLDSKDLEATKTISALKVQVGKAGKFIGQQAVQLHGGMGVSNEMSIGHYLKRFTVIDSMFGNTQHHINKYATL</sequence>
<dbReference type="GO" id="GO:0003995">
    <property type="term" value="F:acyl-CoA dehydrogenase activity"/>
    <property type="evidence" value="ECO:0007669"/>
    <property type="project" value="TreeGrafter"/>
</dbReference>
<dbReference type="Gene3D" id="2.40.110.10">
    <property type="entry name" value="Butyryl-CoA Dehydrogenase, subunit A, domain 2"/>
    <property type="match status" value="1"/>
</dbReference>
<dbReference type="InterPro" id="IPR006091">
    <property type="entry name" value="Acyl-CoA_Oxase/DH_mid-dom"/>
</dbReference>
<evidence type="ECO:0000259" key="8">
    <source>
        <dbReference type="Pfam" id="PF02770"/>
    </source>
</evidence>
<dbReference type="PANTHER" id="PTHR43884:SF20">
    <property type="entry name" value="ACYL-COA DEHYDROGENASE FADE28"/>
    <property type="match status" value="1"/>
</dbReference>
<dbReference type="Pfam" id="PF00441">
    <property type="entry name" value="Acyl-CoA_dh_1"/>
    <property type="match status" value="1"/>
</dbReference>
<dbReference type="Pfam" id="PF02771">
    <property type="entry name" value="Acyl-CoA_dh_N"/>
    <property type="match status" value="1"/>
</dbReference>